<evidence type="ECO:0000313" key="2">
    <source>
        <dbReference type="Proteomes" id="UP000486534"/>
    </source>
</evidence>
<proteinExistence type="predicted"/>
<accession>A0A7X1PM09</accession>
<dbReference type="AlphaFoldDB" id="A0A7X1PM09"/>
<gene>
    <name evidence="1" type="ORF">GDH07_13175</name>
</gene>
<dbReference type="EMBL" id="WHUV01000002">
    <property type="protein sequence ID" value="MQA54262.1"/>
    <property type="molecule type" value="Genomic_DNA"/>
</dbReference>
<sequence>MATSAKKHFFDHAVEPIELERDLPAEVIQAQGISWGVVVDAYLVNAARIGQSYAALVYNDQSNVSSNGMTVATPPLVLVESREGFKLMRSLNGQDHFVIASELRDPS</sequence>
<reference evidence="1 2" key="1">
    <citation type="submission" date="2019-10" db="EMBL/GenBank/DDBJ databases">
        <title>Pseudomonas dajingensis sp. nov., isolated from the profound head ulcers of farmed Murray cod (Maccullochella peelii peelii).</title>
        <authorList>
            <person name="Liu Y."/>
        </authorList>
    </citation>
    <scope>NUCLEOTIDE SEQUENCE [LARGE SCALE GENOMIC DNA]</scope>
    <source>
        <strain evidence="1 2">MC042</strain>
    </source>
</reference>
<dbReference type="Proteomes" id="UP000486534">
    <property type="component" value="Unassembled WGS sequence"/>
</dbReference>
<comment type="caution">
    <text evidence="1">The sequence shown here is derived from an EMBL/GenBank/DDBJ whole genome shotgun (WGS) entry which is preliminary data.</text>
</comment>
<evidence type="ECO:0000313" key="1">
    <source>
        <dbReference type="EMBL" id="MQA54262.1"/>
    </source>
</evidence>
<dbReference type="RefSeq" id="WP_152897810.1">
    <property type="nucleotide sequence ID" value="NZ_WHUV01000002.1"/>
</dbReference>
<organism evidence="1 2">
    <name type="scientific">Pseudomonas piscis</name>
    <dbReference type="NCBI Taxonomy" id="2614538"/>
    <lineage>
        <taxon>Bacteria</taxon>
        <taxon>Pseudomonadati</taxon>
        <taxon>Pseudomonadota</taxon>
        <taxon>Gammaproteobacteria</taxon>
        <taxon>Pseudomonadales</taxon>
        <taxon>Pseudomonadaceae</taxon>
        <taxon>Pseudomonas</taxon>
    </lineage>
</organism>
<name>A0A7X1PM09_9PSED</name>
<protein>
    <submittedName>
        <fullName evidence="1">Uncharacterized protein</fullName>
    </submittedName>
</protein>